<dbReference type="InterPro" id="IPR011057">
    <property type="entry name" value="Mss4-like_sf"/>
</dbReference>
<evidence type="ECO:0000256" key="8">
    <source>
        <dbReference type="ARBA" id="ARBA00048488"/>
    </source>
</evidence>
<feature type="domain" description="MsrB" evidence="10">
    <location>
        <begin position="1"/>
        <end position="125"/>
    </location>
</feature>
<dbReference type="NCBIfam" id="TIGR00357">
    <property type="entry name" value="peptide-methionine (R)-S-oxide reductase MsrB"/>
    <property type="match status" value="1"/>
</dbReference>
<name>A0A368BPI7_9GAMM</name>
<dbReference type="Pfam" id="PF01641">
    <property type="entry name" value="SelR"/>
    <property type="match status" value="1"/>
</dbReference>
<evidence type="ECO:0000313" key="11">
    <source>
        <dbReference type="EMBL" id="RCL38814.1"/>
    </source>
</evidence>
<evidence type="ECO:0000256" key="1">
    <source>
        <dbReference type="ARBA" id="ARBA00001947"/>
    </source>
</evidence>
<dbReference type="Proteomes" id="UP000252147">
    <property type="component" value="Unassembled WGS sequence"/>
</dbReference>
<comment type="cofactor">
    <cofactor evidence="1">
        <name>Zn(2+)</name>
        <dbReference type="ChEBI" id="CHEBI:29105"/>
    </cofactor>
</comment>
<dbReference type="EC" id="1.8.4.12" evidence="3"/>
<evidence type="ECO:0000256" key="2">
    <source>
        <dbReference type="ARBA" id="ARBA00007174"/>
    </source>
</evidence>
<keyword evidence="6" id="KW-0862">Zinc</keyword>
<evidence type="ECO:0000313" key="12">
    <source>
        <dbReference type="Proteomes" id="UP000252147"/>
    </source>
</evidence>
<evidence type="ECO:0000256" key="7">
    <source>
        <dbReference type="ARBA" id="ARBA00023002"/>
    </source>
</evidence>
<evidence type="ECO:0000256" key="6">
    <source>
        <dbReference type="ARBA" id="ARBA00022833"/>
    </source>
</evidence>
<reference evidence="11 12" key="1">
    <citation type="journal article" date="2018" name="Microbiome">
        <title>Fine metagenomic profile of the Mediterranean stratified and mixed water columns revealed by assembly and recruitment.</title>
        <authorList>
            <person name="Haro-Moreno J.M."/>
            <person name="Lopez-Perez M."/>
            <person name="De La Torre J.R."/>
            <person name="Picazo A."/>
            <person name="Camacho A."/>
            <person name="Rodriguez-Valera F."/>
        </authorList>
    </citation>
    <scope>NUCLEOTIDE SEQUENCE [LARGE SCALE GENOMIC DNA]</scope>
    <source>
        <strain evidence="11">MED-G83</strain>
    </source>
</reference>
<comment type="caution">
    <text evidence="11">The sequence shown here is derived from an EMBL/GenBank/DDBJ whole genome shotgun (WGS) entry which is preliminary data.</text>
</comment>
<dbReference type="PANTHER" id="PTHR10173:SF52">
    <property type="entry name" value="METHIONINE-R-SULFOXIDE REDUCTASE B1"/>
    <property type="match status" value="1"/>
</dbReference>
<keyword evidence="7 11" id="KW-0560">Oxidoreductase</keyword>
<gene>
    <name evidence="11" type="primary">msrB</name>
    <name evidence="11" type="ORF">DBW97_02020</name>
</gene>
<dbReference type="Gene3D" id="2.170.150.20">
    <property type="entry name" value="Peptide methionine sulfoxide reductase"/>
    <property type="match status" value="1"/>
</dbReference>
<dbReference type="InterPro" id="IPR028427">
    <property type="entry name" value="Met_Sox_Rdtase_MsrB"/>
</dbReference>
<comment type="similarity">
    <text evidence="2">Belongs to the MsrB Met sulfoxide reductase family.</text>
</comment>
<dbReference type="EMBL" id="QOPD01000002">
    <property type="protein sequence ID" value="RCL38814.1"/>
    <property type="molecule type" value="Genomic_DNA"/>
</dbReference>
<dbReference type="GO" id="GO:0005737">
    <property type="term" value="C:cytoplasm"/>
    <property type="evidence" value="ECO:0007669"/>
    <property type="project" value="TreeGrafter"/>
</dbReference>
<evidence type="ECO:0000256" key="3">
    <source>
        <dbReference type="ARBA" id="ARBA00012499"/>
    </source>
</evidence>
<dbReference type="GO" id="GO:0030091">
    <property type="term" value="P:protein repair"/>
    <property type="evidence" value="ECO:0007669"/>
    <property type="project" value="InterPro"/>
</dbReference>
<dbReference type="InterPro" id="IPR002579">
    <property type="entry name" value="Met_Sox_Rdtase_MsrB_dom"/>
</dbReference>
<organism evidence="11 12">
    <name type="scientific">SAR86 cluster bacterium</name>
    <dbReference type="NCBI Taxonomy" id="2030880"/>
    <lineage>
        <taxon>Bacteria</taxon>
        <taxon>Pseudomonadati</taxon>
        <taxon>Pseudomonadota</taxon>
        <taxon>Gammaproteobacteria</taxon>
        <taxon>SAR86 cluster</taxon>
    </lineage>
</organism>
<dbReference type="SUPFAM" id="SSF51316">
    <property type="entry name" value="Mss4-like"/>
    <property type="match status" value="1"/>
</dbReference>
<evidence type="ECO:0000256" key="9">
    <source>
        <dbReference type="ARBA" id="ARBA00075819"/>
    </source>
</evidence>
<protein>
    <recommendedName>
        <fullName evidence="4">Peptide methionine sulfoxide reductase MsrB</fullName>
        <ecNumber evidence="3">1.8.4.12</ecNumber>
    </recommendedName>
    <alternativeName>
        <fullName evidence="9">Peptide-methionine (R)-S-oxide reductase</fullName>
    </alternativeName>
</protein>
<dbReference type="FunFam" id="2.170.150.20:FF:000001">
    <property type="entry name" value="Peptide methionine sulfoxide reductase MsrB"/>
    <property type="match status" value="1"/>
</dbReference>
<comment type="catalytic activity">
    <reaction evidence="8">
        <text>L-methionyl-[protein] + [thioredoxin]-disulfide + H2O = L-methionyl-(R)-S-oxide-[protein] + [thioredoxin]-dithiol</text>
        <dbReference type="Rhea" id="RHEA:24164"/>
        <dbReference type="Rhea" id="RHEA-COMP:10698"/>
        <dbReference type="Rhea" id="RHEA-COMP:10700"/>
        <dbReference type="Rhea" id="RHEA-COMP:12313"/>
        <dbReference type="Rhea" id="RHEA-COMP:12314"/>
        <dbReference type="ChEBI" id="CHEBI:15377"/>
        <dbReference type="ChEBI" id="CHEBI:16044"/>
        <dbReference type="ChEBI" id="CHEBI:29950"/>
        <dbReference type="ChEBI" id="CHEBI:45764"/>
        <dbReference type="ChEBI" id="CHEBI:50058"/>
        <dbReference type="EC" id="1.8.4.12"/>
    </reaction>
</comment>
<evidence type="ECO:0000259" key="10">
    <source>
        <dbReference type="PROSITE" id="PS51790"/>
    </source>
</evidence>
<sequence>MKKINENLTPEELFVLKDKGTERPFTGKFDSFFEDGIYKCKNCDAELFRSDSKYDAGCGWPSFFEAANEKAIKYKEDNSIFGRPRTEILCASCDGHLGHVFEDGPKEKTGLRYCVNSISIDFDKEKNN</sequence>
<dbReference type="PROSITE" id="PS51790">
    <property type="entry name" value="MSRB"/>
    <property type="match status" value="1"/>
</dbReference>
<proteinExistence type="inferred from homology"/>
<dbReference type="GO" id="GO:0046872">
    <property type="term" value="F:metal ion binding"/>
    <property type="evidence" value="ECO:0007669"/>
    <property type="project" value="UniProtKB-KW"/>
</dbReference>
<dbReference type="GO" id="GO:0033743">
    <property type="term" value="F:peptide-methionine (R)-S-oxide reductase activity"/>
    <property type="evidence" value="ECO:0007669"/>
    <property type="project" value="UniProtKB-EC"/>
</dbReference>
<keyword evidence="5" id="KW-0479">Metal-binding</keyword>
<evidence type="ECO:0000256" key="5">
    <source>
        <dbReference type="ARBA" id="ARBA00022723"/>
    </source>
</evidence>
<dbReference type="GO" id="GO:0006979">
    <property type="term" value="P:response to oxidative stress"/>
    <property type="evidence" value="ECO:0007669"/>
    <property type="project" value="InterPro"/>
</dbReference>
<evidence type="ECO:0000256" key="4">
    <source>
        <dbReference type="ARBA" id="ARBA00021130"/>
    </source>
</evidence>
<dbReference type="AlphaFoldDB" id="A0A368BPI7"/>
<accession>A0A368BPI7</accession>
<dbReference type="PANTHER" id="PTHR10173">
    <property type="entry name" value="METHIONINE SULFOXIDE REDUCTASE"/>
    <property type="match status" value="1"/>
</dbReference>